<comment type="caution">
    <text evidence="5">The sequence shown here is derived from an EMBL/GenBank/DDBJ whole genome shotgun (WGS) entry which is preliminary data.</text>
</comment>
<feature type="compositionally biased region" description="Polar residues" evidence="2">
    <location>
        <begin position="182"/>
        <end position="191"/>
    </location>
</feature>
<name>A0A0M1VVN2_FUSVC</name>
<evidence type="ECO:0000256" key="3">
    <source>
        <dbReference type="SAM" id="Phobius"/>
    </source>
</evidence>
<dbReference type="SMART" id="SM00869">
    <property type="entry name" value="Autotransporter"/>
    <property type="match status" value="1"/>
</dbReference>
<accession>A0A0M1VVN2</accession>
<keyword evidence="3" id="KW-0472">Membrane</keyword>
<dbReference type="SUPFAM" id="SSF103515">
    <property type="entry name" value="Autotransporter"/>
    <property type="match status" value="1"/>
</dbReference>
<dbReference type="EMBL" id="ACDE02000018">
    <property type="protein sequence ID" value="EEO40707.1"/>
    <property type="molecule type" value="Genomic_DNA"/>
</dbReference>
<dbReference type="InterPro" id="IPR005546">
    <property type="entry name" value="Autotransporte_beta"/>
</dbReference>
<feature type="coiled-coil region" evidence="1">
    <location>
        <begin position="57"/>
        <end position="84"/>
    </location>
</feature>
<feature type="domain" description="Autotransporter" evidence="4">
    <location>
        <begin position="2301"/>
        <end position="2592"/>
    </location>
</feature>
<protein>
    <recommendedName>
        <fullName evidence="4">Autotransporter domain-containing protein</fullName>
    </recommendedName>
</protein>
<evidence type="ECO:0000313" key="6">
    <source>
        <dbReference type="Proteomes" id="UP000004925"/>
    </source>
</evidence>
<proteinExistence type="predicted"/>
<keyword evidence="1" id="KW-0175">Coiled coil</keyword>
<dbReference type="eggNOG" id="COG3210">
    <property type="taxonomic scope" value="Bacteria"/>
</dbReference>
<sequence length="2592" mass="279686">MNNNLDRMEQSLRSIAKRYKTIKYSIGLAILFLMIGGNAFSQEINGASNTANTIPTTEEINSNKNTLRNSIGNLQEKIKSAREENNKKIIGEKLELIQLMEQGDQVVKSPWNSWQFGANYFYNNWRGTFEGKGDKKEKYPFEGVFTRSDDLFLRNIHPDSKHYEMYTSSLSTVSHSLSTFSAGSSTPQKTFAETPKPVGKNRTLATTSSRGGDEDSYGLANSRIRQEDISKIELGVTIRPRQVNKDLITIQAPDKPVVNRPVVTLPESPSAPEAPTPPTLSLTPFEPVAPKSPEVELEKAPIFNIRLGSFRNHMTQNNNALDGDEDGGGLKGDKANAKSYEHNGNKEIGNSDLGTYATRYAWGSPSKALNIKDGFDSAILKVYFDYGKADGSATGGGTLTIKEEVNKTIDSINNLNDDQKRHEESKNRKWNTGRFLTGGSRFASMDNAVNAKIVNKGRINLAGPLVVGFEIQSDTIGSGGRTVENDGTITDEIENSKETPNLGGLKVGKVDEDGKTIEGIDENGNVVGRVNREDYEEELTLPPFARKYPVGDTLKIKRTPDIVDKNGNIKKPGGYTGYKVGMILTYENNDDRDGSLYSLINNKNGKIKFNGDKSIGIQIFAPRSYDIRVDIKNRGIISIGGIESYGIKISSRIKNKEANAPAGTFIGNDEGGTINVSGGNGRKSSLSAGIAVIEDPSLYLDSGEGGANRSANNQNPRRAYVRAYKDYIKNKGTINVSGGTGNTGMFLNLMANDDITNEGLIDISGVKNIGMRVTQGELPAYDEQGGGEAQAASAVPFAQGDDTDEEIYIPYYSSKTPIAYNKKDIKLSSGEENIGMVSEGDSIADNTEKGKITIAGGNKNIGMLSEHYEEKEQPASLKPVSKKFGKGYIVNRGIIETGDNSTAKNAIGMAIKNGTTGVNTGYGKIDLKGEGSVGVYNDNSNFEMRSEVAGKSEDGKTPSISVSGKNTIGVYAKGNKSTTKIKSGIISAEKGINLYADNSVIELGRRNGEGGNGYFQNSPLLETKNGALMFYNYSLNGNTQKADGAFCLNNSVNGTVEKGGTAFYLRGSDINNKANFLNAMFTDVEKNGKVSADGKKLYLTMEEGSTLFVTQNDNIDNVTSPQSLSALSVYGLNKYGNRVEINSNSSPYYKIESALRNKLLVDRDVNLDDKAEAYNRLEYLSSWVTVKSGINMKSGTDKRIAIFQANMKRERGSTLPAPKASDIQVSNKGNITLTGKKSIGLATSFGLVTNEGNVSVTGEESVGMYAADSSVAKNTGTIEVGTKSTGIYAENDLKDKGNSTAISENKNINITNTGIIRGKAGSTGVYGIYAKNDKANYSKATSTITHSGNIDLSNSTSSVGIYTENGELTSSGSVSVGKNSIGINAINSKVELSQTGNVNATSAIGVLTRNGNLKSRANLTVKNGIGVDVDKSKVDIEGGTYNLDKSVAFRIGDLTGGYFKGNAGNINITGKNSVAYYLKNANLTSNSNFIDNLTVTSNNNSYTYLYAEDSTLNYENQKTINSDGSTFIYAKNSDITLKENTDISSSNTNVTAIYSEGTGTKNIINKGKIKLLGGKSLGIYSKGDRKLENSGNIEVGERSTAIYAENISDIVRNTANIKLGTNSTGISVRNTKLNNTGNIESGGVNSIKNIGIYSSGNKGLINSGNITLLGNQSTGIYSEGSNIINTGKISVGNSADSKNPSIGIYSKNGKIENSGEISTGNKSVGLYGTDVDLKANTKVTSGDEGTGIYSTGGTVNLENNSQITVGNNGATAVYYAGQNGNVISNTDKLNVGNNSSVFTIRGQNNKVESNSTGTVNLRNNSMYMYSTDSSGRITNRTNIASSGDNNYGIYSAGKVDNHANIDFSNGIGSIGMYAYYPKNDSYSLSTLGTTPPIPTVTNHSGSRINVAKSDLSDSKNERYGIGMAAGYTLTNGNRVTQKAIGHIVNYGTISVTHANSIGMYATGRGSIAENRGRIELSGNKRNIGMYLENGAEGYNYGTITTVGSNNNGQIGVAVTTGATIHNYGTININAENGIGIYNFGGGIVRNYGRFVINAPTQIKTLDQADTSKGLGGVDIRVRKDDKSIADIFVNGKKVNPTLVHRLPNNAPSRIPTSSIGIYMSSSGINPTRPIENLGALARSGIKSADLIIGVEASKYTNSKYIQLGQDIIEPYNKMIKEAMRKGISKWEIYSGSLTWQATVTQNKADQTIQNAYMTKIPYTVYASDKNTTRDTYNFTDGLEQRYGVEAIGSREKELFNKLNSIGNNEGILLKQAFDEMMGHQYANLHQRVQSTGDILDKEFTHLREDWATASKRSHKVKTFGARGEYKTNTAGVINTTNDAYGVAYVYENEDIKLGKSFGYYTGLVHNTYKFKDIGRSKEEMLQVKVGAFKSIPFDYNNSLNWTVSGDISYGYNKMHRKFLVVNEIFNARGRYNTYGVAMKNELGKEFRLTETISLRPYGAINLEYMKVGKVKEKSGEIKLDVKGSHYTSVKPELGIEANYKYTMLSGKIITARLGTAFEDELGKVAKANNKAKVADTSADWFNLPKEKEDRKGNIKTDFSIGIEGEMLGGTANIGYDTKGHNIRGGLGVRIIF</sequence>
<feature type="transmembrane region" description="Helical" evidence="3">
    <location>
        <begin position="21"/>
        <end position="40"/>
    </location>
</feature>
<dbReference type="HOGENOM" id="CLU_000258_0_0_0"/>
<keyword evidence="3" id="KW-1133">Transmembrane helix</keyword>
<dbReference type="RefSeq" id="WP_008803291.1">
    <property type="nucleotide sequence ID" value="NZ_KQ235737.1"/>
</dbReference>
<dbReference type="Pfam" id="PF03797">
    <property type="entry name" value="Autotransporter"/>
    <property type="match status" value="1"/>
</dbReference>
<feature type="region of interest" description="Disordered" evidence="2">
    <location>
        <begin position="181"/>
        <end position="218"/>
    </location>
</feature>
<reference evidence="5 6" key="1">
    <citation type="submission" date="2011-10" db="EMBL/GenBank/DDBJ databases">
        <title>The Genome Sequence of Fusobacterium sp. 4_1_13.</title>
        <authorList>
            <consortium name="The Broad Institute Genome Sequencing Platform"/>
            <person name="Earl A."/>
            <person name="Ward D."/>
            <person name="Feldgarden M."/>
            <person name="Gevers D."/>
            <person name="Strauss J."/>
            <person name="Ambrose C."/>
            <person name="Allen-Vercoe E."/>
            <person name="Young S.K."/>
            <person name="Zeng Q."/>
            <person name="Gargeya S."/>
            <person name="Fitzgerald M."/>
            <person name="Haas B."/>
            <person name="Abouelleil A."/>
            <person name="Alvarado L."/>
            <person name="Arachchi H.M."/>
            <person name="Berlin A."/>
            <person name="Brown A."/>
            <person name="Chapman S.B."/>
            <person name="Chen Z."/>
            <person name="Dunbar C."/>
            <person name="Freedman E."/>
            <person name="Gearin G."/>
            <person name="Goldberg J."/>
            <person name="Griggs A."/>
            <person name="Gujja S."/>
            <person name="Heiman D."/>
            <person name="Howarth C."/>
            <person name="Larson L."/>
            <person name="Lui A."/>
            <person name="MacDonald P.J."/>
            <person name="Montmayeur A."/>
            <person name="Murphy C."/>
            <person name="Neiman D."/>
            <person name="Pearson M."/>
            <person name="Priest M."/>
            <person name="Roberts A."/>
            <person name="Saif S."/>
            <person name="Shea T."/>
            <person name="Shenoy N."/>
            <person name="Sisk P."/>
            <person name="Stolte C."/>
            <person name="Sykes S."/>
            <person name="Wortman J."/>
            <person name="Nusbaum C."/>
            <person name="Birren B."/>
        </authorList>
    </citation>
    <scope>NUCLEOTIDE SEQUENCE [LARGE SCALE GENOMIC DNA]</scope>
    <source>
        <strain evidence="5 6">4_1_13</strain>
    </source>
</reference>
<gene>
    <name evidence="5" type="ORF">FSCG_01420</name>
</gene>
<organism evidence="5 6">
    <name type="scientific">Fusobacterium vincentii 4_1_13</name>
    <dbReference type="NCBI Taxonomy" id="469606"/>
    <lineage>
        <taxon>Bacteria</taxon>
        <taxon>Fusobacteriati</taxon>
        <taxon>Fusobacteriota</taxon>
        <taxon>Fusobacteriia</taxon>
        <taxon>Fusobacteriales</taxon>
        <taxon>Fusobacteriaceae</taxon>
        <taxon>Fusobacterium</taxon>
    </lineage>
</organism>
<dbReference type="Gene3D" id="2.40.128.130">
    <property type="entry name" value="Autotransporter beta-domain"/>
    <property type="match status" value="1"/>
</dbReference>
<evidence type="ECO:0000313" key="5">
    <source>
        <dbReference type="EMBL" id="EEO40707.1"/>
    </source>
</evidence>
<dbReference type="Proteomes" id="UP000004925">
    <property type="component" value="Unassembled WGS sequence"/>
</dbReference>
<keyword evidence="3" id="KW-0812">Transmembrane</keyword>
<dbReference type="PROSITE" id="PS51208">
    <property type="entry name" value="AUTOTRANSPORTER"/>
    <property type="match status" value="1"/>
</dbReference>
<evidence type="ECO:0000256" key="1">
    <source>
        <dbReference type="SAM" id="Coils"/>
    </source>
</evidence>
<evidence type="ECO:0000259" key="4">
    <source>
        <dbReference type="PROSITE" id="PS51208"/>
    </source>
</evidence>
<evidence type="ECO:0000256" key="2">
    <source>
        <dbReference type="SAM" id="MobiDB-lite"/>
    </source>
</evidence>
<dbReference type="InterPro" id="IPR053787">
    <property type="entry name" value="Autotransptr-assoc_N"/>
</dbReference>
<dbReference type="InterPro" id="IPR036709">
    <property type="entry name" value="Autotransporte_beta_dom_sf"/>
</dbReference>
<dbReference type="NCBIfam" id="NF033175">
    <property type="entry name" value="fuso_auto_Nterm"/>
    <property type="match status" value="1"/>
</dbReference>